<sequence>MAFLYRRLSCLQPSIKAALHPRCQQQRTPRHRNTSTFPSSQGLPEPYLDSYSNLDESLKCWGLKEDTAWGFVVYRTSYQANSQWQRMIQHINEEIHESLSLNQRLDLLKHHRLTVIDDAAKFDGATSHAVRDHFQSWVSSELTTVLKDPSKTRCPVNLGERAVEVELSLGSRYNFCLFVDDICLESLDKMSYPVVKLLSRATGIREPEDREYQVDPYYEDGDTEFTEEDVGWMYIEVLEYCSKYNGLVDPHVWLDQYWRPPYMLFSNDEEFPGNWRASDPNSVQYRIAEEIKRVKLGVK</sequence>
<dbReference type="EMBL" id="JBFXLU010000022">
    <property type="protein sequence ID" value="KAL2852940.1"/>
    <property type="molecule type" value="Genomic_DNA"/>
</dbReference>
<gene>
    <name evidence="2" type="ORF">BJY01DRAFT_207522</name>
</gene>
<keyword evidence="3" id="KW-1185">Reference proteome</keyword>
<reference evidence="2 3" key="1">
    <citation type="submission" date="2024-07" db="EMBL/GenBank/DDBJ databases">
        <title>Section-level genome sequencing and comparative genomics of Aspergillus sections Usti and Cavernicolus.</title>
        <authorList>
            <consortium name="Lawrence Berkeley National Laboratory"/>
            <person name="Nybo J.L."/>
            <person name="Vesth T.C."/>
            <person name="Theobald S."/>
            <person name="Frisvad J.C."/>
            <person name="Larsen T.O."/>
            <person name="Kjaerboelling I."/>
            <person name="Rothschild-Mancinelli K."/>
            <person name="Lyhne E.K."/>
            <person name="Kogle M.E."/>
            <person name="Barry K."/>
            <person name="Clum A."/>
            <person name="Na H."/>
            <person name="Ledsgaard L."/>
            <person name="Lin J."/>
            <person name="Lipzen A."/>
            <person name="Kuo A."/>
            <person name="Riley R."/>
            <person name="Mondo S."/>
            <person name="Labutti K."/>
            <person name="Haridas S."/>
            <person name="Pangalinan J."/>
            <person name="Salamov A.A."/>
            <person name="Simmons B.A."/>
            <person name="Magnuson J.K."/>
            <person name="Chen J."/>
            <person name="Drula E."/>
            <person name="Henrissat B."/>
            <person name="Wiebenga A."/>
            <person name="Lubbers R.J."/>
            <person name="Gomes A.C."/>
            <person name="Makela M.R."/>
            <person name="Stajich J."/>
            <person name="Grigoriev I.V."/>
            <person name="Mortensen U.H."/>
            <person name="De Vries R.P."/>
            <person name="Baker S.E."/>
            <person name="Andersen M.R."/>
        </authorList>
    </citation>
    <scope>NUCLEOTIDE SEQUENCE [LARGE SCALE GENOMIC DNA]</scope>
    <source>
        <strain evidence="2 3">CBS 123904</strain>
    </source>
</reference>
<protein>
    <submittedName>
        <fullName evidence="2">Uncharacterized protein</fullName>
    </submittedName>
</protein>
<feature type="region of interest" description="Disordered" evidence="1">
    <location>
        <begin position="21"/>
        <end position="43"/>
    </location>
</feature>
<accession>A0ABR4KKY5</accession>
<dbReference type="Proteomes" id="UP001610446">
    <property type="component" value="Unassembled WGS sequence"/>
</dbReference>
<evidence type="ECO:0000256" key="1">
    <source>
        <dbReference type="SAM" id="MobiDB-lite"/>
    </source>
</evidence>
<name>A0ABR4KKY5_9EURO</name>
<evidence type="ECO:0000313" key="3">
    <source>
        <dbReference type="Proteomes" id="UP001610446"/>
    </source>
</evidence>
<comment type="caution">
    <text evidence="2">The sequence shown here is derived from an EMBL/GenBank/DDBJ whole genome shotgun (WGS) entry which is preliminary data.</text>
</comment>
<organism evidence="2 3">
    <name type="scientific">Aspergillus pseudoustus</name>
    <dbReference type="NCBI Taxonomy" id="1810923"/>
    <lineage>
        <taxon>Eukaryota</taxon>
        <taxon>Fungi</taxon>
        <taxon>Dikarya</taxon>
        <taxon>Ascomycota</taxon>
        <taxon>Pezizomycotina</taxon>
        <taxon>Eurotiomycetes</taxon>
        <taxon>Eurotiomycetidae</taxon>
        <taxon>Eurotiales</taxon>
        <taxon>Aspergillaceae</taxon>
        <taxon>Aspergillus</taxon>
        <taxon>Aspergillus subgen. Nidulantes</taxon>
    </lineage>
</organism>
<evidence type="ECO:0000313" key="2">
    <source>
        <dbReference type="EMBL" id="KAL2852940.1"/>
    </source>
</evidence>
<proteinExistence type="predicted"/>